<dbReference type="AlphaFoldDB" id="A0A9W8N3F5"/>
<comment type="caution">
    <text evidence="1">The sequence shown here is derived from an EMBL/GenBank/DDBJ whole genome shotgun (WGS) entry which is preliminary data.</text>
</comment>
<organism evidence="1 2">
    <name type="scientific">Xylaria arbuscula</name>
    <dbReference type="NCBI Taxonomy" id="114810"/>
    <lineage>
        <taxon>Eukaryota</taxon>
        <taxon>Fungi</taxon>
        <taxon>Dikarya</taxon>
        <taxon>Ascomycota</taxon>
        <taxon>Pezizomycotina</taxon>
        <taxon>Sordariomycetes</taxon>
        <taxon>Xylariomycetidae</taxon>
        <taxon>Xylariales</taxon>
        <taxon>Xylariaceae</taxon>
        <taxon>Xylaria</taxon>
    </lineage>
</organism>
<keyword evidence="2" id="KW-1185">Reference proteome</keyword>
<sequence length="179" mass="20967">MASNPELENTPRKETYQVIFRHLNCRRRPQSEDSPCCEAIIEWFHEASQNISSESQVALNLLKIARELHRESEGYTPDLHMEMYIVWNRDLPTTVRGEVRQAESLHRCELDYLGMETTSSLYHQTHLDPRDLELVQQRNCGDFVLVEFTANYSVEDERRGRMLNALQKLAKRASRGCNR</sequence>
<reference evidence="1" key="1">
    <citation type="submission" date="2022-07" db="EMBL/GenBank/DDBJ databases">
        <title>Genome Sequence of Xylaria arbuscula.</title>
        <authorList>
            <person name="Buettner E."/>
        </authorList>
    </citation>
    <scope>NUCLEOTIDE SEQUENCE</scope>
    <source>
        <strain evidence="1">VT107</strain>
    </source>
</reference>
<evidence type="ECO:0000313" key="2">
    <source>
        <dbReference type="Proteomes" id="UP001148614"/>
    </source>
</evidence>
<dbReference type="Proteomes" id="UP001148614">
    <property type="component" value="Unassembled WGS sequence"/>
</dbReference>
<protein>
    <submittedName>
        <fullName evidence="1">Uncharacterized protein</fullName>
    </submittedName>
</protein>
<accession>A0A9W8N3F5</accession>
<dbReference type="EMBL" id="JANPWZ010003653">
    <property type="protein sequence ID" value="KAJ3551775.1"/>
    <property type="molecule type" value="Genomic_DNA"/>
</dbReference>
<proteinExistence type="predicted"/>
<gene>
    <name evidence="1" type="ORF">NPX13_g11281</name>
</gene>
<name>A0A9W8N3F5_9PEZI</name>
<evidence type="ECO:0000313" key="1">
    <source>
        <dbReference type="EMBL" id="KAJ3551775.1"/>
    </source>
</evidence>